<dbReference type="AlphaFoldDB" id="A0AA89AE68"/>
<protein>
    <submittedName>
        <fullName evidence="1">Uncharacterized protein</fullName>
    </submittedName>
</protein>
<accession>A0AA89AE68</accession>
<reference evidence="1" key="1">
    <citation type="submission" date="2022-12" db="EMBL/GenBank/DDBJ databases">
        <title>Draft genome assemblies for two species of Escallonia (Escalloniales).</title>
        <authorList>
            <person name="Chanderbali A."/>
            <person name="Dervinis C."/>
            <person name="Anghel I."/>
            <person name="Soltis D."/>
            <person name="Soltis P."/>
            <person name="Zapata F."/>
        </authorList>
    </citation>
    <scope>NUCLEOTIDE SEQUENCE</scope>
    <source>
        <strain evidence="1">UCBG64.0493</strain>
        <tissue evidence="1">Leaf</tissue>
    </source>
</reference>
<proteinExistence type="predicted"/>
<keyword evidence="2" id="KW-1185">Reference proteome</keyword>
<organism evidence="1 2">
    <name type="scientific">Escallonia herrerae</name>
    <dbReference type="NCBI Taxonomy" id="1293975"/>
    <lineage>
        <taxon>Eukaryota</taxon>
        <taxon>Viridiplantae</taxon>
        <taxon>Streptophyta</taxon>
        <taxon>Embryophyta</taxon>
        <taxon>Tracheophyta</taxon>
        <taxon>Spermatophyta</taxon>
        <taxon>Magnoliopsida</taxon>
        <taxon>eudicotyledons</taxon>
        <taxon>Gunneridae</taxon>
        <taxon>Pentapetalae</taxon>
        <taxon>asterids</taxon>
        <taxon>campanulids</taxon>
        <taxon>Escalloniales</taxon>
        <taxon>Escalloniaceae</taxon>
        <taxon>Escallonia</taxon>
    </lineage>
</organism>
<evidence type="ECO:0000313" key="1">
    <source>
        <dbReference type="EMBL" id="KAK2999475.1"/>
    </source>
</evidence>
<dbReference type="Proteomes" id="UP001188597">
    <property type="component" value="Unassembled WGS sequence"/>
</dbReference>
<comment type="caution">
    <text evidence="1">The sequence shown here is derived from an EMBL/GenBank/DDBJ whole genome shotgun (WGS) entry which is preliminary data.</text>
</comment>
<gene>
    <name evidence="1" type="ORF">RJ639_023414</name>
</gene>
<evidence type="ECO:0000313" key="2">
    <source>
        <dbReference type="Proteomes" id="UP001188597"/>
    </source>
</evidence>
<dbReference type="EMBL" id="JAVXUP010003272">
    <property type="protein sequence ID" value="KAK2999475.1"/>
    <property type="molecule type" value="Genomic_DNA"/>
</dbReference>
<name>A0AA89AE68_9ASTE</name>
<sequence length="40" mass="4629">MALTLDPASIVPVPPWELSKKRYLNSGPKTKRMDRKLQMM</sequence>